<protein>
    <submittedName>
        <fullName evidence="2">Protein sgt1</fullName>
    </submittedName>
</protein>
<dbReference type="PANTHER" id="PTHR13060">
    <property type="entry name" value="SGT1 PROTEIN HSGT1 SUPPRESSOR OF GCR2"/>
    <property type="match status" value="1"/>
</dbReference>
<proteinExistence type="predicted"/>
<name>A0A0U1LQL5_TALIS</name>
<evidence type="ECO:0000256" key="1">
    <source>
        <dbReference type="SAM" id="MobiDB-lite"/>
    </source>
</evidence>
<dbReference type="AlphaFoldDB" id="A0A0U1LQL5"/>
<gene>
    <name evidence="2" type="ORF">PISL3812_02698</name>
</gene>
<sequence>MAPMSEEDLEWFKSTFRPIPRPQLPDDAIEYSLYLISSSPTPASVDAVALARAQLQEVQKTASELVKDLLKNYIWQREAFGLQITKEDGNTFLQGRTSFGDSIEDEWVIVYLLRELTKKYKDLWVRVCDSDGEFLLIEAAASLPSWLEPEVADNRVWVNDGRLIIIKPKRERATEKLSLDEAMKIIVQEPGRLMHSSLVEEEAFYRLRKYPKQISENLHRAQVTIPRKVAYLLHQKPAYISSVVEAFYTRDPIALRSLKAKGTGNLLFPPSDLVTVSVQFTRVGYAQLKSQDFPAPAEWTKKLPTKTESDAYTKAETGMKVSCGFEMLLSDPQNQDKPSVREIKLLLEDIDTGDETLPTDEEIKKEWNHQQDDEKWMDINYEDLDSELKGKAAGGGPKPGAFGDQSAQENLQRIVARFEEFLNDESADFEGVDLYGSDTDDDEGDDELSSDGEDKDLSFDEEEFSKMMKEMMGMPSGFGSKAQPKSAGASGKVEEISSDDEDKEIEELSRQMEAELRPTGILDLNSQRRDKGPKSVKGKGKQPQSEDVDVESDEEDPINVNLARNLLESLQSQGGMPGPGGNLLSMMGMKMPRDDRK</sequence>
<dbReference type="OrthoDB" id="27237at2759"/>
<dbReference type="OMA" id="TKDYIWQ"/>
<dbReference type="Proteomes" id="UP000054383">
    <property type="component" value="Unassembled WGS sequence"/>
</dbReference>
<dbReference type="Pfam" id="PF07093">
    <property type="entry name" value="SGT1"/>
    <property type="match status" value="2"/>
</dbReference>
<dbReference type="InterPro" id="IPR010770">
    <property type="entry name" value="Ecd"/>
</dbReference>
<dbReference type="GO" id="GO:0005634">
    <property type="term" value="C:nucleus"/>
    <property type="evidence" value="ECO:0007669"/>
    <property type="project" value="TreeGrafter"/>
</dbReference>
<feature type="compositionally biased region" description="Acidic residues" evidence="1">
    <location>
        <begin position="438"/>
        <end position="463"/>
    </location>
</feature>
<feature type="compositionally biased region" description="Basic and acidic residues" evidence="1">
    <location>
        <begin position="506"/>
        <end position="516"/>
    </location>
</feature>
<keyword evidence="3" id="KW-1185">Reference proteome</keyword>
<reference evidence="2 3" key="1">
    <citation type="submission" date="2015-04" db="EMBL/GenBank/DDBJ databases">
        <authorList>
            <person name="Syromyatnikov M.Y."/>
            <person name="Popov V.N."/>
        </authorList>
    </citation>
    <scope>NUCLEOTIDE SEQUENCE [LARGE SCALE GENOMIC DNA]</scope>
    <source>
        <strain evidence="2">WF-38-12</strain>
    </source>
</reference>
<feature type="compositionally biased region" description="Acidic residues" evidence="1">
    <location>
        <begin position="546"/>
        <end position="557"/>
    </location>
</feature>
<feature type="region of interest" description="Disordered" evidence="1">
    <location>
        <begin position="429"/>
        <end position="597"/>
    </location>
</feature>
<dbReference type="EMBL" id="CVMT01000002">
    <property type="protein sequence ID" value="CRG85664.1"/>
    <property type="molecule type" value="Genomic_DNA"/>
</dbReference>
<evidence type="ECO:0000313" key="2">
    <source>
        <dbReference type="EMBL" id="CRG85664.1"/>
    </source>
</evidence>
<accession>A0A0U1LQL5</accession>
<dbReference type="PANTHER" id="PTHR13060:SF0">
    <property type="entry name" value="PROTEIN ECDYSONELESS HOMOLOG"/>
    <property type="match status" value="1"/>
</dbReference>
<evidence type="ECO:0000313" key="3">
    <source>
        <dbReference type="Proteomes" id="UP000054383"/>
    </source>
</evidence>
<organism evidence="2 3">
    <name type="scientific">Talaromyces islandicus</name>
    <name type="common">Penicillium islandicum</name>
    <dbReference type="NCBI Taxonomy" id="28573"/>
    <lineage>
        <taxon>Eukaryota</taxon>
        <taxon>Fungi</taxon>
        <taxon>Dikarya</taxon>
        <taxon>Ascomycota</taxon>
        <taxon>Pezizomycotina</taxon>
        <taxon>Eurotiomycetes</taxon>
        <taxon>Eurotiomycetidae</taxon>
        <taxon>Eurotiales</taxon>
        <taxon>Trichocomaceae</taxon>
        <taxon>Talaromyces</taxon>
        <taxon>Talaromyces sect. Islandici</taxon>
    </lineage>
</organism>
<dbReference type="STRING" id="28573.A0A0U1LQL5"/>
<feature type="compositionally biased region" description="Acidic residues" evidence="1">
    <location>
        <begin position="496"/>
        <end position="505"/>
    </location>
</feature>